<feature type="transmembrane region" description="Helical" evidence="1">
    <location>
        <begin position="20"/>
        <end position="37"/>
    </location>
</feature>
<dbReference type="KEGG" id="abac:LuPra_05063"/>
<keyword evidence="1" id="KW-0812">Transmembrane</keyword>
<protein>
    <recommendedName>
        <fullName evidence="4">Glycosyltransferase RgtA/B/C/D-like domain-containing protein</fullName>
    </recommendedName>
</protein>
<name>A0A143PVI0_LUTPR</name>
<organism evidence="2 3">
    <name type="scientific">Luteitalea pratensis</name>
    <dbReference type="NCBI Taxonomy" id="1855912"/>
    <lineage>
        <taxon>Bacteria</taxon>
        <taxon>Pseudomonadati</taxon>
        <taxon>Acidobacteriota</taxon>
        <taxon>Vicinamibacteria</taxon>
        <taxon>Vicinamibacterales</taxon>
        <taxon>Vicinamibacteraceae</taxon>
        <taxon>Luteitalea</taxon>
    </lineage>
</organism>
<feature type="transmembrane region" description="Helical" evidence="1">
    <location>
        <begin position="180"/>
        <end position="198"/>
    </location>
</feature>
<feature type="transmembrane region" description="Helical" evidence="1">
    <location>
        <begin position="237"/>
        <end position="255"/>
    </location>
</feature>
<feature type="transmembrane region" description="Helical" evidence="1">
    <location>
        <begin position="267"/>
        <end position="287"/>
    </location>
</feature>
<keyword evidence="1" id="KW-1133">Transmembrane helix</keyword>
<accession>A0A143PVI0</accession>
<feature type="transmembrane region" description="Helical" evidence="1">
    <location>
        <begin position="152"/>
        <end position="174"/>
    </location>
</feature>
<sequence length="581" mass="64026">MLLSGRVPEPRLPPLTRSQAALTALFLVMVALATWAADVRAARGSDPFGTLLTSRAMALHGTVRLDALGVSHLDQRLGYRMFERGGHQYYVYPLGTSLLATPWVALAHAFGADVVDPDTEVRIQHRLVVACAVLTAWLLLRIGRRLLPFGPALACTVVFWGGTSLASVAGAALWSHTAAILLALVAIDLVTAAEVAGARLRWAWLGVTLFAAYLCRPTMAVFAMATLGWVAWRDRRAAMSAGTVGATLLALFAIFSWREFGELLPPYYRMGMSGGAFTATGLAGLLVSPSRGWLVFSPVLLGVWATWSLSRREWPLGPGWLLVALLWPLTLVAALSRWEMWWGGGCFGPRLLADALPGVFLLTLRAWPVRRPRGAAWIGVAVLATTALFSGWVHVAQGLYNPWVQHWNVEPSIDTDSWTRFDWRFPQFLHSAPRHRARLVAYFERHPPTGELPLVRLEAALGPDNEVFDAVGFDRMRDEGRWTLLQVAELRFAAMPRVSPLSDVSVSFGTNGRQALRIELNEVVLFEHTFDTAMSMVTLPLPAGSVRDGVNRLRFVTPDARRRGRGDARHYGIVVKSVMFR</sequence>
<feature type="transmembrane region" description="Helical" evidence="1">
    <location>
        <begin position="316"/>
        <end position="335"/>
    </location>
</feature>
<evidence type="ECO:0000313" key="3">
    <source>
        <dbReference type="Proteomes" id="UP000076079"/>
    </source>
</evidence>
<keyword evidence="3" id="KW-1185">Reference proteome</keyword>
<proteinExistence type="predicted"/>
<feature type="transmembrane region" description="Helical" evidence="1">
    <location>
        <begin position="374"/>
        <end position="395"/>
    </location>
</feature>
<dbReference type="EMBL" id="CP015136">
    <property type="protein sequence ID" value="AMY11799.1"/>
    <property type="molecule type" value="Genomic_DNA"/>
</dbReference>
<feature type="transmembrane region" description="Helical" evidence="1">
    <location>
        <begin position="123"/>
        <end position="140"/>
    </location>
</feature>
<evidence type="ECO:0008006" key="4">
    <source>
        <dbReference type="Google" id="ProtNLM"/>
    </source>
</evidence>
<reference evidence="2 3" key="1">
    <citation type="journal article" date="2016" name="Genome Announc.">
        <title>First Complete Genome Sequence of a Subdivision 6 Acidobacterium Strain.</title>
        <authorList>
            <person name="Huang S."/>
            <person name="Vieira S."/>
            <person name="Bunk B."/>
            <person name="Riedel T."/>
            <person name="Sproer C."/>
            <person name="Overmann J."/>
        </authorList>
    </citation>
    <scope>NUCLEOTIDE SEQUENCE [LARGE SCALE GENOMIC DNA]</scope>
    <source>
        <strain evidence="3">DSM 100886 HEG_-6_39</strain>
    </source>
</reference>
<keyword evidence="1" id="KW-0472">Membrane</keyword>
<feature type="transmembrane region" description="Helical" evidence="1">
    <location>
        <begin position="210"/>
        <end position="231"/>
    </location>
</feature>
<feature type="transmembrane region" description="Helical" evidence="1">
    <location>
        <begin position="293"/>
        <end position="309"/>
    </location>
</feature>
<feature type="transmembrane region" description="Helical" evidence="1">
    <location>
        <begin position="341"/>
        <end position="362"/>
    </location>
</feature>
<gene>
    <name evidence="2" type="ORF">LuPra_05063</name>
</gene>
<dbReference type="AlphaFoldDB" id="A0A143PVI0"/>
<reference evidence="3" key="2">
    <citation type="submission" date="2016-04" db="EMBL/GenBank/DDBJ databases">
        <title>First Complete Genome Sequence of a Subdivision 6 Acidobacterium.</title>
        <authorList>
            <person name="Huang S."/>
            <person name="Vieira S."/>
            <person name="Bunk B."/>
            <person name="Riedel T."/>
            <person name="Sproeer C."/>
            <person name="Overmann J."/>
        </authorList>
    </citation>
    <scope>NUCLEOTIDE SEQUENCE [LARGE SCALE GENOMIC DNA]</scope>
    <source>
        <strain evidence="3">DSM 100886 HEG_-6_39</strain>
    </source>
</reference>
<dbReference type="Proteomes" id="UP000076079">
    <property type="component" value="Chromosome"/>
</dbReference>
<feature type="transmembrane region" description="Helical" evidence="1">
    <location>
        <begin position="89"/>
        <end position="111"/>
    </location>
</feature>
<evidence type="ECO:0000313" key="2">
    <source>
        <dbReference type="EMBL" id="AMY11799.1"/>
    </source>
</evidence>
<evidence type="ECO:0000256" key="1">
    <source>
        <dbReference type="SAM" id="Phobius"/>
    </source>
</evidence>